<reference evidence="3" key="1">
    <citation type="submission" date="2025-08" db="UniProtKB">
        <authorList>
            <consortium name="RefSeq"/>
        </authorList>
    </citation>
    <scope>IDENTIFICATION</scope>
    <source>
        <tissue evidence="3">Whole body</tissue>
    </source>
</reference>
<dbReference type="InterPro" id="IPR036397">
    <property type="entry name" value="RNaseH_sf"/>
</dbReference>
<dbReference type="InterPro" id="IPR041588">
    <property type="entry name" value="Integrase_H2C2"/>
</dbReference>
<dbReference type="SUPFAM" id="SSF53098">
    <property type="entry name" value="Ribonuclease H-like"/>
    <property type="match status" value="1"/>
</dbReference>
<dbReference type="OrthoDB" id="6615390at2759"/>
<dbReference type="GO" id="GO:0003676">
    <property type="term" value="F:nucleic acid binding"/>
    <property type="evidence" value="ECO:0007669"/>
    <property type="project" value="InterPro"/>
</dbReference>
<feature type="non-terminal residue" evidence="3">
    <location>
        <position position="498"/>
    </location>
</feature>
<dbReference type="PANTHER" id="PTHR47331">
    <property type="entry name" value="PHD-TYPE DOMAIN-CONTAINING PROTEIN"/>
    <property type="match status" value="1"/>
</dbReference>
<organism evidence="2 3">
    <name type="scientific">Temnothorax curvispinosus</name>
    <dbReference type="NCBI Taxonomy" id="300111"/>
    <lineage>
        <taxon>Eukaryota</taxon>
        <taxon>Metazoa</taxon>
        <taxon>Ecdysozoa</taxon>
        <taxon>Arthropoda</taxon>
        <taxon>Hexapoda</taxon>
        <taxon>Insecta</taxon>
        <taxon>Pterygota</taxon>
        <taxon>Neoptera</taxon>
        <taxon>Endopterygota</taxon>
        <taxon>Hymenoptera</taxon>
        <taxon>Apocrita</taxon>
        <taxon>Aculeata</taxon>
        <taxon>Formicoidea</taxon>
        <taxon>Formicidae</taxon>
        <taxon>Myrmicinae</taxon>
        <taxon>Temnothorax</taxon>
    </lineage>
</organism>
<accession>A0A6J1Q1M1</accession>
<dbReference type="Pfam" id="PF17921">
    <property type="entry name" value="Integrase_H2C2"/>
    <property type="match status" value="1"/>
</dbReference>
<evidence type="ECO:0000313" key="3">
    <source>
        <dbReference type="RefSeq" id="XP_024875376.1"/>
    </source>
</evidence>
<name>A0A6J1Q1M1_9HYME</name>
<dbReference type="Proteomes" id="UP000504618">
    <property type="component" value="Unplaced"/>
</dbReference>
<dbReference type="PANTHER" id="PTHR47331:SF1">
    <property type="entry name" value="GAG-LIKE PROTEIN"/>
    <property type="match status" value="1"/>
</dbReference>
<dbReference type="PROSITE" id="PS50994">
    <property type="entry name" value="INTEGRASE"/>
    <property type="match status" value="1"/>
</dbReference>
<sequence length="498" mass="55145">MDTSGEVSVHLVVAKTKVAPVRPVTIPQLEQGALLLTELLNATGKGLDLSGAQKFLHNTRNPRNKKEGFVTRDELDAARLRWVRIAQRHNFPDEIAQLGDSRPLPARSPLLPLCPFLNHEGLLRLGGRLQHALLPFEKKHSLILAKDNPLSLLLVREAHMTSLHGGPQLTRSLLLQRVWILRANSLIRAVIHKCVTCARFRGATAAQQMGQLPAERARPGRPFQSAGVDYAGPVFLRTTKGRGHKAVKGYICLFVCLSSKAIHLEAVSDLSSASFLAAFKRFTARRGHCRLLISDNGTNFRGAAKELRAMFKATSSFYHASAADLANHGTEWSFIPPGAPHFGGLWEAGVKSVKYHLRSVLGEHKLTFEEMATLLSQVEACLNSQPLYALSNDPSDLSALTPGHLLVGEPLVNIPEPSLLGADVNRLPSRWALVSMRDHFWSRWSREYVHHLQQLKKWRRTSPNLEVGTLVLLKDKLQPPAKWALARVTALHPGSDRL</sequence>
<evidence type="ECO:0000313" key="2">
    <source>
        <dbReference type="Proteomes" id="UP000504618"/>
    </source>
</evidence>
<dbReference type="Gene3D" id="3.30.420.10">
    <property type="entry name" value="Ribonuclease H-like superfamily/Ribonuclease H"/>
    <property type="match status" value="1"/>
</dbReference>
<gene>
    <name evidence="3" type="primary">LOC112456846</name>
</gene>
<proteinExistence type="predicted"/>
<dbReference type="GeneID" id="112456846"/>
<dbReference type="InterPro" id="IPR012337">
    <property type="entry name" value="RNaseH-like_sf"/>
</dbReference>
<dbReference type="InterPro" id="IPR040676">
    <property type="entry name" value="DUF5641"/>
</dbReference>
<dbReference type="InterPro" id="IPR001584">
    <property type="entry name" value="Integrase_cat-core"/>
</dbReference>
<keyword evidence="2" id="KW-1185">Reference proteome</keyword>
<dbReference type="Pfam" id="PF05380">
    <property type="entry name" value="Peptidase_A17"/>
    <property type="match status" value="1"/>
</dbReference>
<dbReference type="AlphaFoldDB" id="A0A6J1Q1M1"/>
<dbReference type="Pfam" id="PF18701">
    <property type="entry name" value="DUF5641"/>
    <property type="match status" value="1"/>
</dbReference>
<protein>
    <submittedName>
        <fullName evidence="3">Uncharacterized protein LOC112456846</fullName>
    </submittedName>
</protein>
<dbReference type="GO" id="GO:0015074">
    <property type="term" value="P:DNA integration"/>
    <property type="evidence" value="ECO:0007669"/>
    <property type="project" value="InterPro"/>
</dbReference>
<dbReference type="RefSeq" id="XP_024875376.1">
    <property type="nucleotide sequence ID" value="XM_025019608.1"/>
</dbReference>
<dbReference type="InterPro" id="IPR008042">
    <property type="entry name" value="Retrotrans_Pao"/>
</dbReference>
<evidence type="ECO:0000259" key="1">
    <source>
        <dbReference type="PROSITE" id="PS50994"/>
    </source>
</evidence>
<feature type="domain" description="Integrase catalytic" evidence="1">
    <location>
        <begin position="218"/>
        <end position="410"/>
    </location>
</feature>